<dbReference type="Proteomes" id="UP001353858">
    <property type="component" value="Unassembled WGS sequence"/>
</dbReference>
<reference evidence="2" key="1">
    <citation type="submission" date="2023-01" db="EMBL/GenBank/DDBJ databases">
        <title>Key to firefly adult light organ development and bioluminescence: homeobox transcription factors regulate luciferase expression and transportation to peroxisome.</title>
        <authorList>
            <person name="Fu X."/>
        </authorList>
    </citation>
    <scope>NUCLEOTIDE SEQUENCE [LARGE SCALE GENOMIC DNA]</scope>
</reference>
<proteinExistence type="predicted"/>
<keyword evidence="2" id="KW-1185">Reference proteome</keyword>
<name>A0AAN7PT24_9COLE</name>
<sequence length="101" mass="11452">MIAFVIYKNNQLDGEFVKDLVMEVVQENMRRRAVDKHLLKTVLALAIRLLGIVEVVLLEPPRSGIKGNCKYCKDVVRTPKSTNGASLVFMAFRFISTVLRD</sequence>
<accession>A0AAN7PT24</accession>
<dbReference type="AlphaFoldDB" id="A0AAN7PT24"/>
<protein>
    <submittedName>
        <fullName evidence="1">Uncharacterized protein</fullName>
    </submittedName>
</protein>
<evidence type="ECO:0000313" key="1">
    <source>
        <dbReference type="EMBL" id="KAK4876184.1"/>
    </source>
</evidence>
<comment type="caution">
    <text evidence="1">The sequence shown here is derived from an EMBL/GenBank/DDBJ whole genome shotgun (WGS) entry which is preliminary data.</text>
</comment>
<gene>
    <name evidence="1" type="ORF">RN001_012606</name>
</gene>
<dbReference type="EMBL" id="JARPUR010000005">
    <property type="protein sequence ID" value="KAK4876184.1"/>
    <property type="molecule type" value="Genomic_DNA"/>
</dbReference>
<organism evidence="1 2">
    <name type="scientific">Aquatica leii</name>
    <dbReference type="NCBI Taxonomy" id="1421715"/>
    <lineage>
        <taxon>Eukaryota</taxon>
        <taxon>Metazoa</taxon>
        <taxon>Ecdysozoa</taxon>
        <taxon>Arthropoda</taxon>
        <taxon>Hexapoda</taxon>
        <taxon>Insecta</taxon>
        <taxon>Pterygota</taxon>
        <taxon>Neoptera</taxon>
        <taxon>Endopterygota</taxon>
        <taxon>Coleoptera</taxon>
        <taxon>Polyphaga</taxon>
        <taxon>Elateriformia</taxon>
        <taxon>Elateroidea</taxon>
        <taxon>Lampyridae</taxon>
        <taxon>Luciolinae</taxon>
        <taxon>Aquatica</taxon>
    </lineage>
</organism>
<evidence type="ECO:0000313" key="2">
    <source>
        <dbReference type="Proteomes" id="UP001353858"/>
    </source>
</evidence>